<accession>A0A814GNS0</accession>
<feature type="compositionally biased region" description="Polar residues" evidence="1">
    <location>
        <begin position="496"/>
        <end position="508"/>
    </location>
</feature>
<dbReference type="EMBL" id="CAJNOR010000753">
    <property type="protein sequence ID" value="CAF0999082.1"/>
    <property type="molecule type" value="Genomic_DNA"/>
</dbReference>
<feature type="region of interest" description="Disordered" evidence="1">
    <location>
        <begin position="496"/>
        <end position="529"/>
    </location>
</feature>
<dbReference type="InterPro" id="IPR053320">
    <property type="entry name" value="Protein_DD3-3_O-glyco"/>
</dbReference>
<dbReference type="AlphaFoldDB" id="A0A814GNS0"/>
<evidence type="ECO:0000256" key="1">
    <source>
        <dbReference type="SAM" id="MobiDB-lite"/>
    </source>
</evidence>
<dbReference type="EMBL" id="CAJNOJ010000400">
    <property type="protein sequence ID" value="CAF1434363.1"/>
    <property type="molecule type" value="Genomic_DNA"/>
</dbReference>
<keyword evidence="5" id="KW-1185">Reference proteome</keyword>
<comment type="caution">
    <text evidence="3">The sequence shown here is derived from an EMBL/GenBank/DDBJ whole genome shotgun (WGS) entry which is preliminary data.</text>
</comment>
<dbReference type="PANTHER" id="PTHR35170:SF2">
    <property type="entry name" value="PROTEIN DD3-3"/>
    <property type="match status" value="1"/>
</dbReference>
<proteinExistence type="predicted"/>
<sequence length="644" mass="73202">MRSCIYFGVLLSSIFLVVNADVYLHFPPGSNNRVNEQTADRAQEINAFDSQNNDKGGYNVPDATNTPFDTNASLQYYLKFFQSGQNGKTYLRFVWTNQHGCGGDEETNPNKQTCNIILQYMCQDADVDDSNLDKFRNGIVTTPQQYTPKPASDQAGKLADVNTNRRLHESWNYYDRCYNRERNKGLFIADQKLNGDTARFTRQNNAGTKYGYECPEERDYWPYISPWNDIAILTSNDSMCNYYQTESFNVKPRYECIETKNDVRTSTKYNNEANCTANGGKWLLVYSYIEKAPAYTTQATCERASSSRYQYKWALPHDTTTVKEECLVLHSQQGPVCEQAAWSRSNYLGLNSNAEPLSYDWVLPSFPSNKVKRCVARIRYNISTFDYDIYKIDATSNGGKSPIKNNPKVTVDNGIVLQINLNTNQAGRTFQDRTHLFEILPRPNGVSDNENIYNWNMLGKRGNIVQTYPAVEYDFTPRNLQIGSADLVHIQWAGSNTHQNGGASDGQTGNDGQGADGTDRSNLVQIRDRDENYPYPYEQSTFWKNVKVRWSPMEKSNDNIRKDDLALYFASSGYYRCQRSADCTGIDSPYSFEAQTTKLNSLLDNAPASFEGALLQVNPGTYHMMCTRNNNFSNRAQKGTLIVT</sequence>
<evidence type="ECO:0008006" key="6">
    <source>
        <dbReference type="Google" id="ProtNLM"/>
    </source>
</evidence>
<dbReference type="PANTHER" id="PTHR35170">
    <property type="entry name" value="PROTEIN DD3-3"/>
    <property type="match status" value="1"/>
</dbReference>
<dbReference type="OrthoDB" id="167398at2759"/>
<organism evidence="3 5">
    <name type="scientific">Adineta ricciae</name>
    <name type="common">Rotifer</name>
    <dbReference type="NCBI Taxonomy" id="249248"/>
    <lineage>
        <taxon>Eukaryota</taxon>
        <taxon>Metazoa</taxon>
        <taxon>Spiralia</taxon>
        <taxon>Gnathifera</taxon>
        <taxon>Rotifera</taxon>
        <taxon>Eurotatoria</taxon>
        <taxon>Bdelloidea</taxon>
        <taxon>Adinetida</taxon>
        <taxon>Adinetidae</taxon>
        <taxon>Adineta</taxon>
    </lineage>
</organism>
<reference evidence="3" key="1">
    <citation type="submission" date="2021-02" db="EMBL/GenBank/DDBJ databases">
        <authorList>
            <person name="Nowell W R."/>
        </authorList>
    </citation>
    <scope>NUCLEOTIDE SEQUENCE</scope>
</reference>
<feature type="signal peptide" evidence="2">
    <location>
        <begin position="1"/>
        <end position="20"/>
    </location>
</feature>
<name>A0A814GNS0_ADIRI</name>
<dbReference type="Proteomes" id="UP000663852">
    <property type="component" value="Unassembled WGS sequence"/>
</dbReference>
<gene>
    <name evidence="4" type="ORF">EDS130_LOCUS38423</name>
    <name evidence="3" type="ORF">XAT740_LOCUS13108</name>
</gene>
<evidence type="ECO:0000313" key="5">
    <source>
        <dbReference type="Proteomes" id="UP000663828"/>
    </source>
</evidence>
<keyword evidence="2" id="KW-0732">Signal</keyword>
<evidence type="ECO:0000313" key="3">
    <source>
        <dbReference type="EMBL" id="CAF0999082.1"/>
    </source>
</evidence>
<evidence type="ECO:0000313" key="4">
    <source>
        <dbReference type="EMBL" id="CAF1434363.1"/>
    </source>
</evidence>
<feature type="chain" id="PRO_5036224529" description="Self-marker protein" evidence="2">
    <location>
        <begin position="21"/>
        <end position="644"/>
    </location>
</feature>
<protein>
    <recommendedName>
        <fullName evidence="6">Self-marker protein</fullName>
    </recommendedName>
</protein>
<evidence type="ECO:0000256" key="2">
    <source>
        <dbReference type="SAM" id="SignalP"/>
    </source>
</evidence>
<dbReference type="Proteomes" id="UP000663828">
    <property type="component" value="Unassembled WGS sequence"/>
</dbReference>